<sequence>MADLDIKGSFHPDFVKVRDAFAANFTERGDLGAAVCVYRHGERVVDLWAGEADHTTGRPWTEDTLQLLFSTTKAVTATCVHVLRDRGLIDYDAPVADYWPEFAAEGKGNIPVRWLLAHAAGLPVLDASVTPEQALATRPVVEAIARQRPVWEPGSEHGLHILTYGWLVGELVRRVSGRSIGVFFAEEIAAPLGLDFWLGLPTEAWPRASRSAERDYDPTGVDIDALPQVLKPMLAALSDPDSLTQRAYRVVQPPLDYGSPEVAHGEVPSVNGMATARSLARFYAALIGEVDGVRLLSPETLALATAEQFDGIDRILQLPSRVAMGFDLPWKEEFTADVFGGPRSFGHAGYGGPGAFADPDNGIGFGYVTSLHAYSLRGNERAGALAEAVRASV</sequence>
<feature type="domain" description="Beta-lactamase-related" evidence="1">
    <location>
        <begin position="21"/>
        <end position="386"/>
    </location>
</feature>
<dbReference type="InterPro" id="IPR001466">
    <property type="entry name" value="Beta-lactam-related"/>
</dbReference>
<gene>
    <name evidence="2" type="ORF">GCM10010269_82660</name>
</gene>
<comment type="caution">
    <text evidence="2">The sequence shown here is derived from an EMBL/GenBank/DDBJ whole genome shotgun (WGS) entry which is preliminary data.</text>
</comment>
<evidence type="ECO:0000313" key="2">
    <source>
        <dbReference type="EMBL" id="GGS31666.1"/>
    </source>
</evidence>
<keyword evidence="3" id="KW-1185">Reference proteome</keyword>
<proteinExistence type="predicted"/>
<dbReference type="EMBL" id="BMTL01000075">
    <property type="protein sequence ID" value="GGS31666.1"/>
    <property type="molecule type" value="Genomic_DNA"/>
</dbReference>
<dbReference type="Pfam" id="PF00144">
    <property type="entry name" value="Beta-lactamase"/>
    <property type="match status" value="1"/>
</dbReference>
<dbReference type="PANTHER" id="PTHR43319">
    <property type="entry name" value="BETA-LACTAMASE-RELATED"/>
    <property type="match status" value="1"/>
</dbReference>
<dbReference type="InterPro" id="IPR052907">
    <property type="entry name" value="Beta-lactamase/esterase"/>
</dbReference>
<evidence type="ECO:0000259" key="1">
    <source>
        <dbReference type="Pfam" id="PF00144"/>
    </source>
</evidence>
<dbReference type="RefSeq" id="WP_190154466.1">
    <property type="nucleotide sequence ID" value="NZ_BMTL01000075.1"/>
</dbReference>
<protein>
    <submittedName>
        <fullName evidence="2">Esterase</fullName>
    </submittedName>
</protein>
<dbReference type="Proteomes" id="UP000606194">
    <property type="component" value="Unassembled WGS sequence"/>
</dbReference>
<dbReference type="AlphaFoldDB" id="A0A918GEP3"/>
<name>A0A918GEP3_9ACTN</name>
<reference evidence="2" key="1">
    <citation type="journal article" date="2014" name="Int. J. Syst. Evol. Microbiol.">
        <title>Complete genome sequence of Corynebacterium casei LMG S-19264T (=DSM 44701T), isolated from a smear-ripened cheese.</title>
        <authorList>
            <consortium name="US DOE Joint Genome Institute (JGI-PGF)"/>
            <person name="Walter F."/>
            <person name="Albersmeier A."/>
            <person name="Kalinowski J."/>
            <person name="Ruckert C."/>
        </authorList>
    </citation>
    <scope>NUCLEOTIDE SEQUENCE</scope>
    <source>
        <strain evidence="2">JCM 4386</strain>
    </source>
</reference>
<evidence type="ECO:0000313" key="3">
    <source>
        <dbReference type="Proteomes" id="UP000606194"/>
    </source>
</evidence>
<accession>A0A918GEP3</accession>
<reference evidence="2" key="2">
    <citation type="submission" date="2020-09" db="EMBL/GenBank/DDBJ databases">
        <authorList>
            <person name="Sun Q."/>
            <person name="Ohkuma M."/>
        </authorList>
    </citation>
    <scope>NUCLEOTIDE SEQUENCE</scope>
    <source>
        <strain evidence="2">JCM 4386</strain>
    </source>
</reference>
<dbReference type="SUPFAM" id="SSF56601">
    <property type="entry name" value="beta-lactamase/transpeptidase-like"/>
    <property type="match status" value="1"/>
</dbReference>
<dbReference type="PANTHER" id="PTHR43319:SF3">
    <property type="entry name" value="BETA-LACTAMASE-RELATED DOMAIN-CONTAINING PROTEIN"/>
    <property type="match status" value="1"/>
</dbReference>
<organism evidence="2 3">
    <name type="scientific">Streptomyces humidus</name>
    <dbReference type="NCBI Taxonomy" id="52259"/>
    <lineage>
        <taxon>Bacteria</taxon>
        <taxon>Bacillati</taxon>
        <taxon>Actinomycetota</taxon>
        <taxon>Actinomycetes</taxon>
        <taxon>Kitasatosporales</taxon>
        <taxon>Streptomycetaceae</taxon>
        <taxon>Streptomyces</taxon>
    </lineage>
</organism>
<dbReference type="Gene3D" id="3.40.710.10">
    <property type="entry name" value="DD-peptidase/beta-lactamase superfamily"/>
    <property type="match status" value="1"/>
</dbReference>
<dbReference type="InterPro" id="IPR012338">
    <property type="entry name" value="Beta-lactam/transpept-like"/>
</dbReference>